<name>A0AAQ1JT55_9BURK</name>
<sequence>MTQTNFSDSEACAQWRESYLAHKTANKLRQRDAAAAMQVSEAQAVAAFVGVNVVRLKPDFMGLIAQMPRLGAVMTLTRNETAVHEKDGVFEKVSAEGHVGLVLGADIDLRVFHRRWAFAFAVREASANGEMKSFQFYDAQGEAVFKVFLRAHSDHAAFDAIVAEWTDAGQSAVLALQPAEPAPSPRADDAIDRAGFHAAWAEMKDTHEFFPLLRKFGLTRTQALRLAEPRYVTRLADDVIETLLVEAAREQVPIMVFVGNAGMIQIHTGPVTNIRTMGEWVNVLDERFNLHLRNDLVASAWLVRKPTDDGIVTSVELFDAQGENIAMLFGARKPGAPELAAWRELAGALQSHAQLSAA</sequence>
<accession>A0AAQ1JT55</accession>
<dbReference type="CDD" id="cd16831">
    <property type="entry name" value="HemS-like_C"/>
    <property type="match status" value="1"/>
</dbReference>
<evidence type="ECO:0000313" key="2">
    <source>
        <dbReference type="EMBL" id="SEJ34818.1"/>
    </source>
</evidence>
<dbReference type="Gene3D" id="3.40.1570.10">
    <property type="entry name" value="HemS/ChuS/ChuX like domains"/>
    <property type="match status" value="2"/>
</dbReference>
<evidence type="ECO:0000259" key="1">
    <source>
        <dbReference type="Pfam" id="PF05171"/>
    </source>
</evidence>
<reference evidence="2 3" key="1">
    <citation type="submission" date="2016-10" db="EMBL/GenBank/DDBJ databases">
        <authorList>
            <person name="Varghese N."/>
            <person name="Submissions S."/>
        </authorList>
    </citation>
    <scope>NUCLEOTIDE SEQUENCE [LARGE SCALE GENOMIC DNA]</scope>
    <source>
        <strain evidence="2 3">LMG 22274</strain>
    </source>
</reference>
<evidence type="ECO:0000313" key="3">
    <source>
        <dbReference type="Proteomes" id="UP000183529"/>
    </source>
</evidence>
<dbReference type="InterPro" id="IPR007845">
    <property type="entry name" value="HemS/ChuX_dom"/>
</dbReference>
<dbReference type="AlphaFoldDB" id="A0AAQ1JT55"/>
<dbReference type="InterPro" id="IPR053733">
    <property type="entry name" value="Heme_Transport_Util_sf"/>
</dbReference>
<dbReference type="CDD" id="cd16830">
    <property type="entry name" value="HemS-like_N"/>
    <property type="match status" value="1"/>
</dbReference>
<protein>
    <submittedName>
        <fullName evidence="2">Hemin transport protein</fullName>
    </submittedName>
</protein>
<feature type="domain" description="Haemin-degrading HemS/ChuX" evidence="1">
    <location>
        <begin position="38"/>
        <end position="164"/>
    </location>
</feature>
<dbReference type="EMBL" id="FNZM01000004">
    <property type="protein sequence ID" value="SEJ34818.1"/>
    <property type="molecule type" value="Genomic_DNA"/>
</dbReference>
<dbReference type="Proteomes" id="UP000183529">
    <property type="component" value="Unassembled WGS sequence"/>
</dbReference>
<dbReference type="Pfam" id="PF05171">
    <property type="entry name" value="HemS"/>
    <property type="match status" value="2"/>
</dbReference>
<dbReference type="GO" id="GO:0006826">
    <property type="term" value="P:iron ion transport"/>
    <property type="evidence" value="ECO:0007669"/>
    <property type="project" value="InterPro"/>
</dbReference>
<dbReference type="RefSeq" id="WP_074982354.1">
    <property type="nucleotide sequence ID" value="NZ_CADFGN010000007.1"/>
</dbReference>
<organism evidence="2 3">
    <name type="scientific">Paraburkholderia tropica</name>
    <dbReference type="NCBI Taxonomy" id="92647"/>
    <lineage>
        <taxon>Bacteria</taxon>
        <taxon>Pseudomonadati</taxon>
        <taxon>Pseudomonadota</taxon>
        <taxon>Betaproteobacteria</taxon>
        <taxon>Burkholderiales</taxon>
        <taxon>Burkholderiaceae</taxon>
        <taxon>Paraburkholderia</taxon>
    </lineage>
</organism>
<comment type="caution">
    <text evidence="2">The sequence shown here is derived from an EMBL/GenBank/DDBJ whole genome shotgun (WGS) entry which is preliminary data.</text>
</comment>
<dbReference type="SUPFAM" id="SSF144064">
    <property type="entry name" value="Heme iron utilization protein-like"/>
    <property type="match status" value="1"/>
</dbReference>
<proteinExistence type="predicted"/>
<gene>
    <name evidence="2" type="ORF">SAMN05216550_104101</name>
</gene>
<feature type="domain" description="Haemin-degrading HemS/ChuX" evidence="1">
    <location>
        <begin position="218"/>
        <end position="348"/>
    </location>
</feature>